<keyword evidence="7" id="KW-1133">Transmembrane helix</keyword>
<protein>
    <recommendedName>
        <fullName evidence="13">Alpha-1,3-mannosyltransferase</fullName>
    </recommendedName>
</protein>
<dbReference type="GO" id="GO:0000033">
    <property type="term" value="F:alpha-1,3-mannosyltransferase activity"/>
    <property type="evidence" value="ECO:0007669"/>
    <property type="project" value="TreeGrafter"/>
</dbReference>
<dbReference type="InterPro" id="IPR029044">
    <property type="entry name" value="Nucleotide-diphossugar_trans"/>
</dbReference>
<dbReference type="InterPro" id="IPR022751">
    <property type="entry name" value="Alpha_mannosyltransferase"/>
</dbReference>
<dbReference type="Pfam" id="PF11051">
    <property type="entry name" value="Mannosyl_trans3"/>
    <property type="match status" value="1"/>
</dbReference>
<keyword evidence="9" id="KW-0325">Glycoprotein</keyword>
<keyword evidence="6" id="KW-0735">Signal-anchor</keyword>
<dbReference type="SUPFAM" id="SSF53448">
    <property type="entry name" value="Nucleotide-diphospho-sugar transferases"/>
    <property type="match status" value="1"/>
</dbReference>
<dbReference type="PANTHER" id="PTHR31392:SF1">
    <property type="entry name" value="ALPHA-1,3-MANNOSYLTRANSFERASE MNN1-RELATED"/>
    <property type="match status" value="1"/>
</dbReference>
<reference evidence="11 12" key="1">
    <citation type="journal article" date="2020" name="Microbiol. Resour. Announc.">
        <title>Draft Genome Sequence of a Cladosporium Species Isolated from the Mesophotic Ascidian Didemnum maculosum.</title>
        <authorList>
            <person name="Gioti A."/>
            <person name="Siaperas R."/>
            <person name="Nikolaivits E."/>
            <person name="Le Goff G."/>
            <person name="Ouazzani J."/>
            <person name="Kotoulas G."/>
            <person name="Topakas E."/>
        </authorList>
    </citation>
    <scope>NUCLEOTIDE SEQUENCE [LARGE SCALE GENOMIC DNA]</scope>
    <source>
        <strain evidence="11 12">TM138-S3</strain>
    </source>
</reference>
<name>A0AB34KFR6_9PEZI</name>
<dbReference type="Proteomes" id="UP000803884">
    <property type="component" value="Unassembled WGS sequence"/>
</dbReference>
<evidence type="ECO:0000256" key="7">
    <source>
        <dbReference type="ARBA" id="ARBA00022989"/>
    </source>
</evidence>
<keyword evidence="12" id="KW-1185">Reference proteome</keyword>
<sequence>MAARMRFSRYYQRLLLRCGLAIVLVTAIICFSNWPPAVGAEPAPEQQVAPRSPQTPAETFVKEEHVISTVDTQEPVIEVDRTHKEKNSAGNAFETRWSKALPRIETMFSDELRIQGLPAPITETGERLLRDLSHRTRAFREAFEIWEDLHLDRTKDSVNQREVVFSQLRELTAASQSPAQAIRTYDKLRHFVNLSAKGLFPWTMLSHPDHVSLHTSFYTGGRGLVFTAGNDQVKLLMTVIPSLRNLGCNLPVEVLYLGDEDIDEDMRDELEELPGVVTRDLTLMIDDEGWHLKGWAAKAFAILMCSFREAIFIDADSFFFVDPATLFQYEGYRDTGALFFKDRNLFPESKRSWIKSVLPSPISANVRQNRMWTGESGHMQDSGVIVVDKWRHFIPLLLATRLNGPERDGNKGEGKKGVYDMMYGDKETFWLSWEMSGSSDYVFHDGVAGTMGKLTKTEPDATEEVEQSETPASNTSNVHELSMVCSQQLAHFDRAGRPLWFNGGISLSKDRLNERPDFDVYLREPEEVGRRRRTDSWKMHSGNVVCLRAEEVGDFTSQERSTLEMILRVAKETFGKFEGG</sequence>
<keyword evidence="5" id="KW-0812">Transmembrane</keyword>
<gene>
    <name evidence="11" type="ORF">WHR41_08216</name>
</gene>
<comment type="caution">
    <text evidence="11">The sequence shown here is derived from an EMBL/GenBank/DDBJ whole genome shotgun (WGS) entry which is preliminary data.</text>
</comment>
<dbReference type="GO" id="GO:0016020">
    <property type="term" value="C:membrane"/>
    <property type="evidence" value="ECO:0007669"/>
    <property type="project" value="UniProtKB-SubCell"/>
</dbReference>
<evidence type="ECO:0000256" key="5">
    <source>
        <dbReference type="ARBA" id="ARBA00022692"/>
    </source>
</evidence>
<evidence type="ECO:0008006" key="13">
    <source>
        <dbReference type="Google" id="ProtNLM"/>
    </source>
</evidence>
<keyword evidence="3" id="KW-0328">Glycosyltransferase</keyword>
<proteinExistence type="inferred from homology"/>
<dbReference type="AlphaFoldDB" id="A0AB34KFR6"/>
<dbReference type="GO" id="GO:0005794">
    <property type="term" value="C:Golgi apparatus"/>
    <property type="evidence" value="ECO:0007669"/>
    <property type="project" value="TreeGrafter"/>
</dbReference>
<evidence type="ECO:0000256" key="1">
    <source>
        <dbReference type="ARBA" id="ARBA00004606"/>
    </source>
</evidence>
<evidence type="ECO:0000256" key="4">
    <source>
        <dbReference type="ARBA" id="ARBA00022679"/>
    </source>
</evidence>
<comment type="similarity">
    <text evidence="2">Belongs to the MNN1/MNT family.</text>
</comment>
<dbReference type="EMBL" id="JAAQHG020000041">
    <property type="protein sequence ID" value="KAL1582932.1"/>
    <property type="molecule type" value="Genomic_DNA"/>
</dbReference>
<accession>A0AB34KFR6</accession>
<evidence type="ECO:0000256" key="8">
    <source>
        <dbReference type="ARBA" id="ARBA00023136"/>
    </source>
</evidence>
<keyword evidence="4" id="KW-0808">Transferase</keyword>
<dbReference type="PANTHER" id="PTHR31392">
    <property type="entry name" value="ALPHA-1,3-MANNOSYLTRANSFERASE MNN1-RELATED"/>
    <property type="match status" value="1"/>
</dbReference>
<evidence type="ECO:0000256" key="2">
    <source>
        <dbReference type="ARBA" id="ARBA00009105"/>
    </source>
</evidence>
<evidence type="ECO:0000256" key="9">
    <source>
        <dbReference type="ARBA" id="ARBA00023180"/>
    </source>
</evidence>
<feature type="region of interest" description="Disordered" evidence="10">
    <location>
        <begin position="457"/>
        <end position="476"/>
    </location>
</feature>
<evidence type="ECO:0000256" key="10">
    <source>
        <dbReference type="SAM" id="MobiDB-lite"/>
    </source>
</evidence>
<evidence type="ECO:0000313" key="12">
    <source>
        <dbReference type="Proteomes" id="UP000803884"/>
    </source>
</evidence>
<dbReference type="GeneID" id="96009658"/>
<organism evidence="11 12">
    <name type="scientific">Cladosporium halotolerans</name>
    <dbReference type="NCBI Taxonomy" id="1052096"/>
    <lineage>
        <taxon>Eukaryota</taxon>
        <taxon>Fungi</taxon>
        <taxon>Dikarya</taxon>
        <taxon>Ascomycota</taxon>
        <taxon>Pezizomycotina</taxon>
        <taxon>Dothideomycetes</taxon>
        <taxon>Dothideomycetidae</taxon>
        <taxon>Cladosporiales</taxon>
        <taxon>Cladosporiaceae</taxon>
        <taxon>Cladosporium</taxon>
    </lineage>
</organism>
<evidence type="ECO:0000313" key="11">
    <source>
        <dbReference type="EMBL" id="KAL1582932.1"/>
    </source>
</evidence>
<evidence type="ECO:0000256" key="6">
    <source>
        <dbReference type="ARBA" id="ARBA00022968"/>
    </source>
</evidence>
<evidence type="ECO:0000256" key="3">
    <source>
        <dbReference type="ARBA" id="ARBA00022676"/>
    </source>
</evidence>
<keyword evidence="8" id="KW-0472">Membrane</keyword>
<dbReference type="GO" id="GO:0006493">
    <property type="term" value="P:protein O-linked glycosylation"/>
    <property type="evidence" value="ECO:0007669"/>
    <property type="project" value="TreeGrafter"/>
</dbReference>
<comment type="subcellular location">
    <subcellularLocation>
        <location evidence="1">Membrane</location>
        <topology evidence="1">Single-pass type II membrane protein</topology>
    </subcellularLocation>
</comment>
<dbReference type="RefSeq" id="XP_069226039.1">
    <property type="nucleotide sequence ID" value="XM_069376820.1"/>
</dbReference>